<dbReference type="InterPro" id="IPR029479">
    <property type="entry name" value="Nitroreductase"/>
</dbReference>
<proteinExistence type="inferred from homology"/>
<dbReference type="AlphaFoldDB" id="A0A2K2FL13"/>
<feature type="domain" description="Nitroreductase" evidence="6">
    <location>
        <begin position="7"/>
        <end position="62"/>
    </location>
</feature>
<evidence type="ECO:0000259" key="6">
    <source>
        <dbReference type="Pfam" id="PF00881"/>
    </source>
</evidence>
<dbReference type="CDD" id="cd20609">
    <property type="entry name" value="nitroreductase"/>
    <property type="match status" value="1"/>
</dbReference>
<dbReference type="EMBL" id="NIOJ01000018">
    <property type="protein sequence ID" value="PNT99471.1"/>
    <property type="molecule type" value="Genomic_DNA"/>
</dbReference>
<dbReference type="Gene3D" id="3.40.109.10">
    <property type="entry name" value="NADH Oxidase"/>
    <property type="match status" value="1"/>
</dbReference>
<reference evidence="7 8" key="1">
    <citation type="submission" date="2017-06" db="EMBL/GenBank/DDBJ databases">
        <title>Investigating the central metabolism of Clostridium thermosuccinogenes.</title>
        <authorList>
            <person name="Koendjbiharie J.G."/>
            <person name="van Kranenburg R."/>
        </authorList>
    </citation>
    <scope>NUCLEOTIDE SEQUENCE [LARGE SCALE GENOMIC DNA]</scope>
    <source>
        <strain evidence="7 8">DSM 5806</strain>
    </source>
</reference>
<gene>
    <name evidence="7" type="ORF">CDQ84_08365</name>
</gene>
<dbReference type="GO" id="GO:0016491">
    <property type="term" value="F:oxidoreductase activity"/>
    <property type="evidence" value="ECO:0007669"/>
    <property type="project" value="UniProtKB-KW"/>
</dbReference>
<keyword evidence="3" id="KW-0285">Flavoprotein</keyword>
<evidence type="ECO:0000256" key="3">
    <source>
        <dbReference type="ARBA" id="ARBA00022630"/>
    </source>
</evidence>
<keyword evidence="8" id="KW-1185">Reference proteome</keyword>
<dbReference type="PANTHER" id="PTHR43673">
    <property type="entry name" value="NAD(P)H NITROREDUCTASE YDGI-RELATED"/>
    <property type="match status" value="1"/>
</dbReference>
<organism evidence="7 8">
    <name type="scientific">Clostridium thermosuccinogenes</name>
    <dbReference type="NCBI Taxonomy" id="84032"/>
    <lineage>
        <taxon>Bacteria</taxon>
        <taxon>Bacillati</taxon>
        <taxon>Bacillota</taxon>
        <taxon>Clostridia</taxon>
        <taxon>Eubacteriales</taxon>
        <taxon>Clostridiaceae</taxon>
        <taxon>Clostridium</taxon>
    </lineage>
</organism>
<dbReference type="SUPFAM" id="SSF55469">
    <property type="entry name" value="FMN-dependent nitroreductase-like"/>
    <property type="match status" value="1"/>
</dbReference>
<feature type="domain" description="Nitroreductase" evidence="6">
    <location>
        <begin position="90"/>
        <end position="147"/>
    </location>
</feature>
<accession>A0A2K2FL13</accession>
<comment type="similarity">
    <text evidence="2">Belongs to the nitroreductase family.</text>
</comment>
<dbReference type="InterPro" id="IPR000415">
    <property type="entry name" value="Nitroreductase-like"/>
</dbReference>
<dbReference type="KEGG" id="cthd:CDO33_14660"/>
<dbReference type="PANTHER" id="PTHR43673:SF2">
    <property type="entry name" value="NITROREDUCTASE"/>
    <property type="match status" value="1"/>
</dbReference>
<evidence type="ECO:0000256" key="2">
    <source>
        <dbReference type="ARBA" id="ARBA00007118"/>
    </source>
</evidence>
<protein>
    <submittedName>
        <fullName evidence="7">Nitroreductase</fullName>
    </submittedName>
</protein>
<evidence type="ECO:0000256" key="4">
    <source>
        <dbReference type="ARBA" id="ARBA00022643"/>
    </source>
</evidence>
<keyword evidence="5" id="KW-0560">Oxidoreductase</keyword>
<sequence length="167" mass="18898">MEYFELIDKRYSVRGYKSDPVEDEKIKKILEAGRIAPTAANRQGFKILVINTKGREDELRKIYNKDWFVTAPVILGVCSIPEKCWVRYDGKNSSDVDAAIVMTHMILAARDLGLGTCWIGAFNVEAAKEVLGIDDSMEPVAFTPLGYYDEAGVQKKRKPMEELVIYK</sequence>
<keyword evidence="4" id="KW-0288">FMN</keyword>
<evidence type="ECO:0000313" key="7">
    <source>
        <dbReference type="EMBL" id="PNT99471.1"/>
    </source>
</evidence>
<dbReference type="Proteomes" id="UP000236151">
    <property type="component" value="Unassembled WGS sequence"/>
</dbReference>
<name>A0A2K2FL13_9CLOT</name>
<dbReference type="RefSeq" id="WP_103081286.1">
    <property type="nucleotide sequence ID" value="NZ_CP021850.1"/>
</dbReference>
<dbReference type="OrthoDB" id="9812105at2"/>
<evidence type="ECO:0000313" key="8">
    <source>
        <dbReference type="Proteomes" id="UP000236151"/>
    </source>
</evidence>
<evidence type="ECO:0000256" key="1">
    <source>
        <dbReference type="ARBA" id="ARBA00001917"/>
    </source>
</evidence>
<comment type="cofactor">
    <cofactor evidence="1">
        <name>FMN</name>
        <dbReference type="ChEBI" id="CHEBI:58210"/>
    </cofactor>
</comment>
<comment type="caution">
    <text evidence="7">The sequence shown here is derived from an EMBL/GenBank/DDBJ whole genome shotgun (WGS) entry which is preliminary data.</text>
</comment>
<evidence type="ECO:0000256" key="5">
    <source>
        <dbReference type="ARBA" id="ARBA00023002"/>
    </source>
</evidence>
<dbReference type="Pfam" id="PF00881">
    <property type="entry name" value="Nitroreductase"/>
    <property type="match status" value="2"/>
</dbReference>